<keyword evidence="1" id="KW-0732">Signal</keyword>
<evidence type="ECO:0000313" key="3">
    <source>
        <dbReference type="Proteomes" id="UP001239257"/>
    </source>
</evidence>
<reference evidence="2" key="1">
    <citation type="submission" date="2022-02" db="EMBL/GenBank/DDBJ databases">
        <title>Emergence and expansion in Europe of a Vibrio aestuarianus clonal complex pathogenic for oysters.</title>
        <authorList>
            <person name="Mesnil A."/>
            <person name="Travers M.-A."/>
        </authorList>
    </citation>
    <scope>NUCLEOTIDE SEQUENCE</scope>
    <source>
        <strain evidence="2">U29</strain>
    </source>
</reference>
<dbReference type="Proteomes" id="UP001239257">
    <property type="component" value="Chromosome 1"/>
</dbReference>
<dbReference type="EMBL" id="CP118709">
    <property type="protein sequence ID" value="WGK81774.1"/>
    <property type="molecule type" value="Genomic_DNA"/>
</dbReference>
<gene>
    <name evidence="2" type="ORF">PYE51_00515</name>
</gene>
<organism evidence="2 3">
    <name type="scientific">Vibrio aestuarianus</name>
    <dbReference type="NCBI Taxonomy" id="28171"/>
    <lineage>
        <taxon>Bacteria</taxon>
        <taxon>Pseudomonadati</taxon>
        <taxon>Pseudomonadota</taxon>
        <taxon>Gammaproteobacteria</taxon>
        <taxon>Vibrionales</taxon>
        <taxon>Vibrionaceae</taxon>
        <taxon>Vibrio</taxon>
    </lineage>
</organism>
<evidence type="ECO:0000256" key="1">
    <source>
        <dbReference type="SAM" id="SignalP"/>
    </source>
</evidence>
<proteinExistence type="predicted"/>
<protein>
    <submittedName>
        <fullName evidence="2">Uncharacterized protein</fullName>
    </submittedName>
</protein>
<evidence type="ECO:0000313" key="2">
    <source>
        <dbReference type="EMBL" id="WGK81774.1"/>
    </source>
</evidence>
<feature type="chain" id="PRO_5043724444" evidence="1">
    <location>
        <begin position="24"/>
        <end position="101"/>
    </location>
</feature>
<name>A0AAX3U4D7_9VIBR</name>
<dbReference type="AlphaFoldDB" id="A0AAX3U4D7"/>
<accession>A0AAX3U4D7</accession>
<sequence>MKKLTLVSLMVATIGFNSGISIAGDMDNVINSVDDFRVNVANSPSNTINNDKSLTAVSCTARGGWEMATSGLGSPQQCISHENYIVVMREWSTVYASIKNR</sequence>
<feature type="signal peptide" evidence="1">
    <location>
        <begin position="1"/>
        <end position="23"/>
    </location>
</feature>
<dbReference type="RefSeq" id="WP_274680206.1">
    <property type="nucleotide sequence ID" value="NZ_CP118709.1"/>
</dbReference>